<keyword evidence="3" id="KW-0238">DNA-binding</keyword>
<name>A0A2D6M1Z2_9ARCH</name>
<protein>
    <submittedName>
        <fullName evidence="3">Single-stranded DNA-binding protein</fullName>
    </submittedName>
</protein>
<evidence type="ECO:0000313" key="3">
    <source>
        <dbReference type="EMBL" id="MAG22443.1"/>
    </source>
</evidence>
<dbReference type="Proteomes" id="UP000226592">
    <property type="component" value="Unassembled WGS sequence"/>
</dbReference>
<sequence length="117" mass="13315">MKVEEIKPLQKKISLIVKAGDTGEPREVMLRDSGEMHRVAELLVGDETASILLSLWDKNIEKIEKDRTYKIENAYTTIFKHSIRLNIGKYGSIEESAEGPARLNEENNLSEKELSNE</sequence>
<reference evidence="4" key="1">
    <citation type="submission" date="2017-09" db="EMBL/GenBank/DDBJ databases">
        <title>The Reconstruction of 2,631 Draft Metagenome-Assembled Genomes from the Global Oceans.</title>
        <authorList>
            <person name="Tully B.J."/>
            <person name="Graham E.D."/>
            <person name="Heidelberg J.F."/>
        </authorList>
    </citation>
    <scope>NUCLEOTIDE SEQUENCE [LARGE SCALE GENOMIC DNA]</scope>
</reference>
<dbReference type="SUPFAM" id="SSF50249">
    <property type="entry name" value="Nucleic acid-binding proteins"/>
    <property type="match status" value="1"/>
</dbReference>
<dbReference type="GO" id="GO:0003677">
    <property type="term" value="F:DNA binding"/>
    <property type="evidence" value="ECO:0007669"/>
    <property type="project" value="UniProtKB-KW"/>
</dbReference>
<feature type="region of interest" description="Disordered" evidence="1">
    <location>
        <begin position="96"/>
        <end position="117"/>
    </location>
</feature>
<dbReference type="EMBL" id="NZBU01000012">
    <property type="protein sequence ID" value="MAG22443.1"/>
    <property type="molecule type" value="Genomic_DNA"/>
</dbReference>
<evidence type="ECO:0000313" key="4">
    <source>
        <dbReference type="Proteomes" id="UP000226592"/>
    </source>
</evidence>
<dbReference type="PANTHER" id="PTHR31472:SF5">
    <property type="entry name" value="OS05G0244600 PROTEIN"/>
    <property type="match status" value="1"/>
</dbReference>
<dbReference type="PANTHER" id="PTHR31472">
    <property type="entry name" value="OS05G0244600 PROTEIN"/>
    <property type="match status" value="1"/>
</dbReference>
<proteinExistence type="predicted"/>
<dbReference type="AlphaFoldDB" id="A0A2D6M1Z2"/>
<dbReference type="Gene3D" id="2.40.50.140">
    <property type="entry name" value="Nucleic acid-binding proteins"/>
    <property type="match status" value="1"/>
</dbReference>
<gene>
    <name evidence="3" type="ORF">CL943_04045</name>
</gene>
<organism evidence="3 4">
    <name type="scientific">Candidatus Iainarchaeum sp</name>
    <dbReference type="NCBI Taxonomy" id="3101447"/>
    <lineage>
        <taxon>Archaea</taxon>
        <taxon>Candidatus Iainarchaeota</taxon>
        <taxon>Candidatus Iainarchaeia</taxon>
        <taxon>Candidatus Iainarchaeales</taxon>
        <taxon>Candidatus Iainarchaeaceae</taxon>
        <taxon>Candidatus Iainarchaeum</taxon>
    </lineage>
</organism>
<evidence type="ECO:0000256" key="1">
    <source>
        <dbReference type="SAM" id="MobiDB-lite"/>
    </source>
</evidence>
<accession>A0A2D6M1Z2</accession>
<evidence type="ECO:0000259" key="2">
    <source>
        <dbReference type="Pfam" id="PF21473"/>
    </source>
</evidence>
<dbReference type="Pfam" id="PF21473">
    <property type="entry name" value="OB_Ssb-like"/>
    <property type="match status" value="1"/>
</dbReference>
<feature type="domain" description="Single-stranded DNA binding protein Ssb-like OB fold" evidence="2">
    <location>
        <begin position="25"/>
        <end position="94"/>
    </location>
</feature>
<dbReference type="InterPro" id="IPR048970">
    <property type="entry name" value="OB_Ssb-like"/>
</dbReference>
<dbReference type="CDD" id="cd04491">
    <property type="entry name" value="SoSSB_OBF"/>
    <property type="match status" value="1"/>
</dbReference>
<feature type="compositionally biased region" description="Basic and acidic residues" evidence="1">
    <location>
        <begin position="103"/>
        <end position="117"/>
    </location>
</feature>
<dbReference type="InterPro" id="IPR012340">
    <property type="entry name" value="NA-bd_OB-fold"/>
</dbReference>
<comment type="caution">
    <text evidence="3">The sequence shown here is derived from an EMBL/GenBank/DDBJ whole genome shotgun (WGS) entry which is preliminary data.</text>
</comment>